<reference evidence="1" key="2">
    <citation type="journal article" date="2021" name="Syst. Appl. Microbiol.">
        <title>Roseomonas hellenica sp. nov., isolated from roots of wild-growing Alkanna tinctoria.</title>
        <authorList>
            <person name="Rat A."/>
            <person name="Naranjo H.D."/>
            <person name="Lebbe L."/>
            <person name="Cnockaert M."/>
            <person name="Krigas N."/>
            <person name="Grigoriadou K."/>
            <person name="Maloupa E."/>
            <person name="Willems A."/>
        </authorList>
    </citation>
    <scope>NUCLEOTIDE SEQUENCE</scope>
    <source>
        <strain evidence="1">LMG 28251</strain>
    </source>
</reference>
<organism evidence="1 2">
    <name type="scientific">Plastoroseomonas arctica</name>
    <dbReference type="NCBI Taxonomy" id="1509237"/>
    <lineage>
        <taxon>Bacteria</taxon>
        <taxon>Pseudomonadati</taxon>
        <taxon>Pseudomonadota</taxon>
        <taxon>Alphaproteobacteria</taxon>
        <taxon>Acetobacterales</taxon>
        <taxon>Acetobacteraceae</taxon>
        <taxon>Plastoroseomonas</taxon>
    </lineage>
</organism>
<evidence type="ECO:0000313" key="1">
    <source>
        <dbReference type="EMBL" id="MBR0655421.1"/>
    </source>
</evidence>
<sequence>RRLARSGRSRRAIGAHLAAKGIAAETAAAVLPADAESELDAALAHCRRRRTGPFARTLMDPPARLKALGSLARNGFSRNVAECALDMDTDEAEARIIARRANG</sequence>
<name>A0AAF1KLY9_9PROT</name>
<keyword evidence="2" id="KW-1185">Reference proteome</keyword>
<protein>
    <submittedName>
        <fullName evidence="1">RecX family transcriptional regulator</fullName>
    </submittedName>
</protein>
<feature type="non-terminal residue" evidence="1">
    <location>
        <position position="1"/>
    </location>
</feature>
<comment type="caution">
    <text evidence="1">The sequence shown here is derived from an EMBL/GenBank/DDBJ whole genome shotgun (WGS) entry which is preliminary data.</text>
</comment>
<dbReference type="Proteomes" id="UP001196068">
    <property type="component" value="Unassembled WGS sequence"/>
</dbReference>
<dbReference type="AlphaFoldDB" id="A0AAF1KLY9"/>
<proteinExistence type="predicted"/>
<reference evidence="1" key="1">
    <citation type="submission" date="2020-01" db="EMBL/GenBank/DDBJ databases">
        <authorList>
            <person name="Rat A."/>
        </authorList>
    </citation>
    <scope>NUCLEOTIDE SEQUENCE</scope>
    <source>
        <strain evidence="1">LMG 28251</strain>
    </source>
</reference>
<dbReference type="EMBL" id="JAAEDH010000010">
    <property type="protein sequence ID" value="MBR0655421.1"/>
    <property type="molecule type" value="Genomic_DNA"/>
</dbReference>
<gene>
    <name evidence="1" type="ORF">GXW79_10025</name>
</gene>
<evidence type="ECO:0000313" key="2">
    <source>
        <dbReference type="Proteomes" id="UP001196068"/>
    </source>
</evidence>
<accession>A0AAF1KLY9</accession>